<feature type="non-terminal residue" evidence="1">
    <location>
        <position position="200"/>
    </location>
</feature>
<reference evidence="1" key="1">
    <citation type="journal article" date="2014" name="Front. Microbiol.">
        <title>High frequency of phylogenetically diverse reductive dehalogenase-homologous genes in deep subseafloor sedimentary metagenomes.</title>
        <authorList>
            <person name="Kawai M."/>
            <person name="Futagami T."/>
            <person name="Toyoda A."/>
            <person name="Takaki Y."/>
            <person name="Nishi S."/>
            <person name="Hori S."/>
            <person name="Arai W."/>
            <person name="Tsubouchi T."/>
            <person name="Morono Y."/>
            <person name="Uchiyama I."/>
            <person name="Ito T."/>
            <person name="Fujiyama A."/>
            <person name="Inagaki F."/>
            <person name="Takami H."/>
        </authorList>
    </citation>
    <scope>NUCLEOTIDE SEQUENCE</scope>
    <source>
        <strain evidence="1">Expedition CK06-06</strain>
    </source>
</reference>
<proteinExistence type="predicted"/>
<protein>
    <submittedName>
        <fullName evidence="1">Uncharacterized protein</fullName>
    </submittedName>
</protein>
<name>X1K4T6_9ZZZZ</name>
<evidence type="ECO:0000313" key="1">
    <source>
        <dbReference type="EMBL" id="GAH85284.1"/>
    </source>
</evidence>
<gene>
    <name evidence="1" type="ORF">S03H2_59828</name>
</gene>
<dbReference type="AlphaFoldDB" id="X1K4T6"/>
<comment type="caution">
    <text evidence="1">The sequence shown here is derived from an EMBL/GenBank/DDBJ whole genome shotgun (WGS) entry which is preliminary data.</text>
</comment>
<accession>X1K4T6</accession>
<dbReference type="EMBL" id="BARU01038494">
    <property type="protein sequence ID" value="GAH85284.1"/>
    <property type="molecule type" value="Genomic_DNA"/>
</dbReference>
<organism evidence="1">
    <name type="scientific">marine sediment metagenome</name>
    <dbReference type="NCBI Taxonomy" id="412755"/>
    <lineage>
        <taxon>unclassified sequences</taxon>
        <taxon>metagenomes</taxon>
        <taxon>ecological metagenomes</taxon>
    </lineage>
</organism>
<sequence length="200" mass="22839">MRIVLIDGVKYEERTPANEDELERAVKEHAEDIFGEQSIYFDIKHKLKSKAGIGSIPDGFVIIPGDQPQWHIVEVELSSHAYEHIAGQVSRFINGIDDPSTQRKIVDALYENMGNDEFVKLRLKKAIGTTDTHKFLSDLISGPAVLTIIIEKHTRRVDEALKMLNYPHENKKVVEFQTFTREGIGLDVHVHLFEPVYHLL</sequence>